<dbReference type="EMBL" id="CP001440">
    <property type="protein sequence ID" value="ACN53048.1"/>
    <property type="molecule type" value="Genomic_DNA"/>
</dbReference>
<protein>
    <submittedName>
        <fullName evidence="1">Uncharacterized protein</fullName>
    </submittedName>
</protein>
<dbReference type="HOGENOM" id="CLU_3266631_0_0_12"/>
<dbReference type="Proteomes" id="UP000006163">
    <property type="component" value="Plasmid VS116_lp28-3"/>
</dbReference>
<dbReference type="AlphaFoldDB" id="C0R978"/>
<accession>C0R978</accession>
<geneLocation type="plasmid" evidence="1 2">
    <name>VS116_lp28-3</name>
</geneLocation>
<proteinExistence type="predicted"/>
<gene>
    <name evidence="1" type="ORF">BVAVS116_H0021</name>
</gene>
<evidence type="ECO:0000313" key="1">
    <source>
        <dbReference type="EMBL" id="ACN53048.1"/>
    </source>
</evidence>
<sequence length="41" mass="4812">MAIKDSLNLVYLSLININSMYFVRAYFSIMFSNLITFKCLI</sequence>
<keyword evidence="1" id="KW-0614">Plasmid</keyword>
<organism evidence="1 2">
    <name type="scientific">Borreliella valaisiana VS116</name>
    <dbReference type="NCBI Taxonomy" id="445987"/>
    <lineage>
        <taxon>Bacteria</taxon>
        <taxon>Pseudomonadati</taxon>
        <taxon>Spirochaetota</taxon>
        <taxon>Spirochaetia</taxon>
        <taxon>Spirochaetales</taxon>
        <taxon>Borreliaceae</taxon>
        <taxon>Borreliella</taxon>
    </lineage>
</organism>
<name>C0R978_BORVA</name>
<reference evidence="1 2" key="1">
    <citation type="journal article" date="2012" name="J. Bacteriol.">
        <title>Whole-Genome Sequences of Borrelia bissettii, Borrelia valaisiana, and Borrelia spielmanii.</title>
        <authorList>
            <person name="Schutzer S.E."/>
            <person name="Fraser-Liggett C.M."/>
            <person name="Qiu W.G."/>
            <person name="Kraiczy P."/>
            <person name="Mongodin E.F."/>
            <person name="Dunn J.J."/>
            <person name="Luft B.J."/>
            <person name="Casjens S.R."/>
        </authorList>
    </citation>
    <scope>NUCLEOTIDE SEQUENCE [LARGE SCALE GENOMIC DNA]</scope>
    <source>
        <strain evidence="1 2">VS116</strain>
        <plasmid evidence="1">VS116_lp28-3</plasmid>
    </source>
</reference>
<evidence type="ECO:0000313" key="2">
    <source>
        <dbReference type="Proteomes" id="UP000006163"/>
    </source>
</evidence>
<keyword evidence="2" id="KW-1185">Reference proteome</keyword>